<keyword evidence="2" id="KW-1185">Reference proteome</keyword>
<organism evidence="1 2">
    <name type="scientific">Jimgerdemannia flammicorona</name>
    <dbReference type="NCBI Taxonomy" id="994334"/>
    <lineage>
        <taxon>Eukaryota</taxon>
        <taxon>Fungi</taxon>
        <taxon>Fungi incertae sedis</taxon>
        <taxon>Mucoromycota</taxon>
        <taxon>Mucoromycotina</taxon>
        <taxon>Endogonomycetes</taxon>
        <taxon>Endogonales</taxon>
        <taxon>Endogonaceae</taxon>
        <taxon>Jimgerdemannia</taxon>
    </lineage>
</organism>
<dbReference type="AlphaFoldDB" id="A0A433DJE5"/>
<name>A0A433DJE5_9FUNG</name>
<proteinExistence type="predicted"/>
<reference evidence="1 2" key="1">
    <citation type="journal article" date="2018" name="New Phytol.">
        <title>Phylogenomics of Endogonaceae and evolution of mycorrhizas within Mucoromycota.</title>
        <authorList>
            <person name="Chang Y."/>
            <person name="Desiro A."/>
            <person name="Na H."/>
            <person name="Sandor L."/>
            <person name="Lipzen A."/>
            <person name="Clum A."/>
            <person name="Barry K."/>
            <person name="Grigoriev I.V."/>
            <person name="Martin F.M."/>
            <person name="Stajich J.E."/>
            <person name="Smith M.E."/>
            <person name="Bonito G."/>
            <person name="Spatafora J.W."/>
        </authorList>
    </citation>
    <scope>NUCLEOTIDE SEQUENCE [LARGE SCALE GENOMIC DNA]</scope>
    <source>
        <strain evidence="1 2">GMNB39</strain>
    </source>
</reference>
<dbReference type="Proteomes" id="UP000268093">
    <property type="component" value="Unassembled WGS sequence"/>
</dbReference>
<dbReference type="EMBL" id="RBNI01001053">
    <property type="protein sequence ID" value="RUP50959.1"/>
    <property type="molecule type" value="Genomic_DNA"/>
</dbReference>
<evidence type="ECO:0000313" key="2">
    <source>
        <dbReference type="Proteomes" id="UP000268093"/>
    </source>
</evidence>
<evidence type="ECO:0000313" key="1">
    <source>
        <dbReference type="EMBL" id="RUP50959.1"/>
    </source>
</evidence>
<protein>
    <submittedName>
        <fullName evidence="1">Uncharacterized protein</fullName>
    </submittedName>
</protein>
<gene>
    <name evidence="1" type="ORF">BC936DRAFT_136875</name>
</gene>
<sequence>MLAQSHSQHDVATRRYKSNLTFNCSVYLYRDEDFNRELVVYPFSFYSHHLTHLVRGAPTVLIWVDTRHSHVFPKSDDLRRIALLFACRHQSVTKSGREDLPFKRRISEYKDRIFARFRCEIRIESAEDGEGKVEDARFRCGIRVESAGDSDGKDSED</sequence>
<accession>A0A433DJE5</accession>
<comment type="caution">
    <text evidence="1">The sequence shown here is derived from an EMBL/GenBank/DDBJ whole genome shotgun (WGS) entry which is preliminary data.</text>
</comment>